<dbReference type="OrthoDB" id="2501249at2759"/>
<dbReference type="GO" id="GO:0005840">
    <property type="term" value="C:ribosome"/>
    <property type="evidence" value="ECO:0007669"/>
    <property type="project" value="UniProtKB-KW"/>
</dbReference>
<protein>
    <submittedName>
        <fullName evidence="5">Small subunit ribosomal protein S21</fullName>
    </submittedName>
</protein>
<feature type="compositionally biased region" description="Low complexity" evidence="4">
    <location>
        <begin position="50"/>
        <end position="69"/>
    </location>
</feature>
<accession>A0A9P3HCC0</accession>
<dbReference type="AlphaFoldDB" id="A0A9P3HCC0"/>
<comment type="caution">
    <text evidence="5">The sequence shown here is derived from an EMBL/GenBank/DDBJ whole genome shotgun (WGS) entry which is preliminary data.</text>
</comment>
<gene>
    <name evidence="5" type="ORF">EMPS_06283</name>
</gene>
<name>A0A9P3HCC0_9FUNG</name>
<keyword evidence="3" id="KW-0687">Ribonucleoprotein</keyword>
<dbReference type="GO" id="GO:0003735">
    <property type="term" value="F:structural constituent of ribosome"/>
    <property type="evidence" value="ECO:0007669"/>
    <property type="project" value="InterPro"/>
</dbReference>
<reference evidence="5" key="1">
    <citation type="submission" date="2021-11" db="EMBL/GenBank/DDBJ databases">
        <authorList>
            <person name="Herlambang A."/>
            <person name="Guo Y."/>
            <person name="Takashima Y."/>
            <person name="Nishizawa T."/>
        </authorList>
    </citation>
    <scope>NUCLEOTIDE SEQUENCE</scope>
    <source>
        <strain evidence="5">E1425</strain>
    </source>
</reference>
<dbReference type="EMBL" id="BQFW01000008">
    <property type="protein sequence ID" value="GJJ73925.1"/>
    <property type="molecule type" value="Genomic_DNA"/>
</dbReference>
<evidence type="ECO:0000256" key="1">
    <source>
        <dbReference type="ARBA" id="ARBA00006640"/>
    </source>
</evidence>
<dbReference type="InterPro" id="IPR001911">
    <property type="entry name" value="Ribosomal_bS21"/>
</dbReference>
<evidence type="ECO:0000313" key="6">
    <source>
        <dbReference type="Proteomes" id="UP000827284"/>
    </source>
</evidence>
<proteinExistence type="inferred from homology"/>
<dbReference type="Proteomes" id="UP000827284">
    <property type="component" value="Unassembled WGS sequence"/>
</dbReference>
<evidence type="ECO:0000256" key="3">
    <source>
        <dbReference type="ARBA" id="ARBA00023274"/>
    </source>
</evidence>
<reference evidence="5" key="2">
    <citation type="journal article" date="2022" name="Microbiol. Resour. Announc.">
        <title>Whole-Genome Sequence of Entomortierella parvispora E1425, a Mucoromycotan Fungus Associated with Burkholderiaceae-Related Endosymbiotic Bacteria.</title>
        <authorList>
            <person name="Herlambang A."/>
            <person name="Guo Y."/>
            <person name="Takashima Y."/>
            <person name="Narisawa K."/>
            <person name="Ohta H."/>
            <person name="Nishizawa T."/>
        </authorList>
    </citation>
    <scope>NUCLEOTIDE SEQUENCE</scope>
    <source>
        <strain evidence="5">E1425</strain>
    </source>
</reference>
<keyword evidence="6" id="KW-1185">Reference proteome</keyword>
<feature type="region of interest" description="Disordered" evidence="4">
    <location>
        <begin position="49"/>
        <end position="77"/>
    </location>
</feature>
<evidence type="ECO:0000313" key="5">
    <source>
        <dbReference type="EMBL" id="GJJ73925.1"/>
    </source>
</evidence>
<keyword evidence="2 5" id="KW-0689">Ribosomal protein</keyword>
<sequence>MFRTVLARSGLSSASMVQRQVQIQSFAAFHSSSAVRSSNDVSEIFSPLFNNGPNSSSTSTTTPNKSRSSLFANPRANNAGNPIMPVFGYMPKANTTANPIHLDINHPSEGRSIKVNGPSSVDSAYRRLRTTLNQSNMKRELRLKRTYETGHVKMRREAQEQNKRLFGNLVRKKIQLIKLMKLRGM</sequence>
<dbReference type="GO" id="GO:0006412">
    <property type="term" value="P:translation"/>
    <property type="evidence" value="ECO:0007669"/>
    <property type="project" value="InterPro"/>
</dbReference>
<evidence type="ECO:0000256" key="2">
    <source>
        <dbReference type="ARBA" id="ARBA00022980"/>
    </source>
</evidence>
<dbReference type="Pfam" id="PF01165">
    <property type="entry name" value="Ribosomal_S21"/>
    <property type="match status" value="1"/>
</dbReference>
<comment type="similarity">
    <text evidence="1">Belongs to the bacterial ribosomal protein bS21 family.</text>
</comment>
<evidence type="ECO:0000256" key="4">
    <source>
        <dbReference type="SAM" id="MobiDB-lite"/>
    </source>
</evidence>
<organism evidence="5 6">
    <name type="scientific">Entomortierella parvispora</name>
    <dbReference type="NCBI Taxonomy" id="205924"/>
    <lineage>
        <taxon>Eukaryota</taxon>
        <taxon>Fungi</taxon>
        <taxon>Fungi incertae sedis</taxon>
        <taxon>Mucoromycota</taxon>
        <taxon>Mortierellomycotina</taxon>
        <taxon>Mortierellomycetes</taxon>
        <taxon>Mortierellales</taxon>
        <taxon>Mortierellaceae</taxon>
        <taxon>Entomortierella</taxon>
    </lineage>
</organism>
<dbReference type="GO" id="GO:1990904">
    <property type="term" value="C:ribonucleoprotein complex"/>
    <property type="evidence" value="ECO:0007669"/>
    <property type="project" value="UniProtKB-KW"/>
</dbReference>